<dbReference type="PhylomeDB" id="D6WWK8"/>
<organism evidence="2 3">
    <name type="scientific">Tribolium castaneum</name>
    <name type="common">Red flour beetle</name>
    <dbReference type="NCBI Taxonomy" id="7070"/>
    <lineage>
        <taxon>Eukaryota</taxon>
        <taxon>Metazoa</taxon>
        <taxon>Ecdysozoa</taxon>
        <taxon>Arthropoda</taxon>
        <taxon>Hexapoda</taxon>
        <taxon>Insecta</taxon>
        <taxon>Pterygota</taxon>
        <taxon>Neoptera</taxon>
        <taxon>Endopterygota</taxon>
        <taxon>Coleoptera</taxon>
        <taxon>Polyphaga</taxon>
        <taxon>Cucujiformia</taxon>
        <taxon>Tenebrionidae</taxon>
        <taxon>Tenebrionidae incertae sedis</taxon>
        <taxon>Tribolium</taxon>
    </lineage>
</organism>
<evidence type="ECO:0008006" key="4">
    <source>
        <dbReference type="Google" id="ProtNLM"/>
    </source>
</evidence>
<dbReference type="InParanoid" id="D6WWK8"/>
<dbReference type="Proteomes" id="UP000007266">
    <property type="component" value="Linkage group 8"/>
</dbReference>
<dbReference type="OrthoDB" id="6762516at2759"/>
<reference evidence="2 3" key="1">
    <citation type="journal article" date="2008" name="Nature">
        <title>The genome of the model beetle and pest Tribolium castaneum.</title>
        <authorList>
            <consortium name="Tribolium Genome Sequencing Consortium"/>
            <person name="Richards S."/>
            <person name="Gibbs R.A."/>
            <person name="Weinstock G.M."/>
            <person name="Brown S.J."/>
            <person name="Denell R."/>
            <person name="Beeman R.W."/>
            <person name="Gibbs R."/>
            <person name="Beeman R.W."/>
            <person name="Brown S.J."/>
            <person name="Bucher G."/>
            <person name="Friedrich M."/>
            <person name="Grimmelikhuijzen C.J."/>
            <person name="Klingler M."/>
            <person name="Lorenzen M."/>
            <person name="Richards S."/>
            <person name="Roth S."/>
            <person name="Schroder R."/>
            <person name="Tautz D."/>
            <person name="Zdobnov E.M."/>
            <person name="Muzny D."/>
            <person name="Gibbs R.A."/>
            <person name="Weinstock G.M."/>
            <person name="Attaway T."/>
            <person name="Bell S."/>
            <person name="Buhay C.J."/>
            <person name="Chandrabose M.N."/>
            <person name="Chavez D."/>
            <person name="Clerk-Blankenburg K.P."/>
            <person name="Cree A."/>
            <person name="Dao M."/>
            <person name="Davis C."/>
            <person name="Chacko J."/>
            <person name="Dinh H."/>
            <person name="Dugan-Rocha S."/>
            <person name="Fowler G."/>
            <person name="Garner T.T."/>
            <person name="Garnes J."/>
            <person name="Gnirke A."/>
            <person name="Hawes A."/>
            <person name="Hernandez J."/>
            <person name="Hines S."/>
            <person name="Holder M."/>
            <person name="Hume J."/>
            <person name="Jhangiani S.N."/>
            <person name="Joshi V."/>
            <person name="Khan Z.M."/>
            <person name="Jackson L."/>
            <person name="Kovar C."/>
            <person name="Kowis A."/>
            <person name="Lee S."/>
            <person name="Lewis L.R."/>
            <person name="Margolis J."/>
            <person name="Morgan M."/>
            <person name="Nazareth L.V."/>
            <person name="Nguyen N."/>
            <person name="Okwuonu G."/>
            <person name="Parker D."/>
            <person name="Richards S."/>
            <person name="Ruiz S.J."/>
            <person name="Santibanez J."/>
            <person name="Savard J."/>
            <person name="Scherer S.E."/>
            <person name="Schneider B."/>
            <person name="Sodergren E."/>
            <person name="Tautz D."/>
            <person name="Vattahil S."/>
            <person name="Villasana D."/>
            <person name="White C.S."/>
            <person name="Wright R."/>
            <person name="Park Y."/>
            <person name="Beeman R.W."/>
            <person name="Lord J."/>
            <person name="Oppert B."/>
            <person name="Lorenzen M."/>
            <person name="Brown S."/>
            <person name="Wang L."/>
            <person name="Savard J."/>
            <person name="Tautz D."/>
            <person name="Richards S."/>
            <person name="Weinstock G."/>
            <person name="Gibbs R.A."/>
            <person name="Liu Y."/>
            <person name="Worley K."/>
            <person name="Weinstock G."/>
            <person name="Elsik C.G."/>
            <person name="Reese J.T."/>
            <person name="Elhaik E."/>
            <person name="Landan G."/>
            <person name="Graur D."/>
            <person name="Arensburger P."/>
            <person name="Atkinson P."/>
            <person name="Beeman R.W."/>
            <person name="Beidler J."/>
            <person name="Brown S.J."/>
            <person name="Demuth J.P."/>
            <person name="Drury D.W."/>
            <person name="Du Y.Z."/>
            <person name="Fujiwara H."/>
            <person name="Lorenzen M."/>
            <person name="Maselli V."/>
            <person name="Osanai M."/>
            <person name="Park Y."/>
            <person name="Robertson H.M."/>
            <person name="Tu Z."/>
            <person name="Wang J.J."/>
            <person name="Wang S."/>
            <person name="Richards S."/>
            <person name="Song H."/>
            <person name="Zhang L."/>
            <person name="Sodergren E."/>
            <person name="Werner D."/>
            <person name="Stanke M."/>
            <person name="Morgenstern B."/>
            <person name="Solovyev V."/>
            <person name="Kosarev P."/>
            <person name="Brown G."/>
            <person name="Chen H.C."/>
            <person name="Ermolaeva O."/>
            <person name="Hlavina W."/>
            <person name="Kapustin Y."/>
            <person name="Kiryutin B."/>
            <person name="Kitts P."/>
            <person name="Maglott D."/>
            <person name="Pruitt K."/>
            <person name="Sapojnikov V."/>
            <person name="Souvorov A."/>
            <person name="Mackey A.J."/>
            <person name="Waterhouse R.M."/>
            <person name="Wyder S."/>
            <person name="Zdobnov E.M."/>
            <person name="Zdobnov E.M."/>
            <person name="Wyder S."/>
            <person name="Kriventseva E.V."/>
            <person name="Kadowaki T."/>
            <person name="Bork P."/>
            <person name="Aranda M."/>
            <person name="Bao R."/>
            <person name="Beermann A."/>
            <person name="Berns N."/>
            <person name="Bolognesi R."/>
            <person name="Bonneton F."/>
            <person name="Bopp D."/>
            <person name="Brown S.J."/>
            <person name="Bucher G."/>
            <person name="Butts T."/>
            <person name="Chaumot A."/>
            <person name="Denell R.E."/>
            <person name="Ferrier D.E."/>
            <person name="Friedrich M."/>
            <person name="Gordon C.M."/>
            <person name="Jindra M."/>
            <person name="Klingler M."/>
            <person name="Lan Q."/>
            <person name="Lattorff H.M."/>
            <person name="Laudet V."/>
            <person name="von Levetsow C."/>
            <person name="Liu Z."/>
            <person name="Lutz R."/>
            <person name="Lynch J.A."/>
            <person name="da Fonseca R.N."/>
            <person name="Posnien N."/>
            <person name="Reuter R."/>
            <person name="Roth S."/>
            <person name="Savard J."/>
            <person name="Schinko J.B."/>
            <person name="Schmitt C."/>
            <person name="Schoppmeier M."/>
            <person name="Schroder R."/>
            <person name="Shippy T.D."/>
            <person name="Simonnet F."/>
            <person name="Marques-Souza H."/>
            <person name="Tautz D."/>
            <person name="Tomoyasu Y."/>
            <person name="Trauner J."/>
            <person name="Van der Zee M."/>
            <person name="Vervoort M."/>
            <person name="Wittkopp N."/>
            <person name="Wimmer E.A."/>
            <person name="Yang X."/>
            <person name="Jones A.K."/>
            <person name="Sattelle D.B."/>
            <person name="Ebert P.R."/>
            <person name="Nelson D."/>
            <person name="Scott J.G."/>
            <person name="Beeman R.W."/>
            <person name="Muthukrishnan S."/>
            <person name="Kramer K.J."/>
            <person name="Arakane Y."/>
            <person name="Beeman R.W."/>
            <person name="Zhu Q."/>
            <person name="Hogenkamp D."/>
            <person name="Dixit R."/>
            <person name="Oppert B."/>
            <person name="Jiang H."/>
            <person name="Zou Z."/>
            <person name="Marshall J."/>
            <person name="Elpidina E."/>
            <person name="Vinokurov K."/>
            <person name="Oppert C."/>
            <person name="Zou Z."/>
            <person name="Evans J."/>
            <person name="Lu Z."/>
            <person name="Zhao P."/>
            <person name="Sumathipala N."/>
            <person name="Altincicek B."/>
            <person name="Vilcinskas A."/>
            <person name="Williams M."/>
            <person name="Hultmark D."/>
            <person name="Hetru C."/>
            <person name="Jiang H."/>
            <person name="Grimmelikhuijzen C.J."/>
            <person name="Hauser F."/>
            <person name="Cazzamali G."/>
            <person name="Williamson M."/>
            <person name="Park Y."/>
            <person name="Li B."/>
            <person name="Tanaka Y."/>
            <person name="Predel R."/>
            <person name="Neupert S."/>
            <person name="Schachtner J."/>
            <person name="Verleyen P."/>
            <person name="Raible F."/>
            <person name="Bork P."/>
            <person name="Friedrich M."/>
            <person name="Walden K.K."/>
            <person name="Robertson H.M."/>
            <person name="Angeli S."/>
            <person name="Foret S."/>
            <person name="Bucher G."/>
            <person name="Schuetz S."/>
            <person name="Maleszka R."/>
            <person name="Wimmer E.A."/>
            <person name="Beeman R.W."/>
            <person name="Lorenzen M."/>
            <person name="Tomoyasu Y."/>
            <person name="Miller S.C."/>
            <person name="Grossmann D."/>
            <person name="Bucher G."/>
        </authorList>
    </citation>
    <scope>NUCLEOTIDE SEQUENCE [LARGE SCALE GENOMIC DNA]</scope>
    <source>
        <strain evidence="2 3">Georgia GA2</strain>
    </source>
</reference>
<reference evidence="2 3" key="2">
    <citation type="journal article" date="2010" name="Nucleic Acids Res.">
        <title>BeetleBase in 2010: revisions to provide comprehensive genomic information for Tribolium castaneum.</title>
        <authorList>
            <person name="Kim H.S."/>
            <person name="Murphy T."/>
            <person name="Xia J."/>
            <person name="Caragea D."/>
            <person name="Park Y."/>
            <person name="Beeman R.W."/>
            <person name="Lorenzen M.D."/>
            <person name="Butcher S."/>
            <person name="Manak J.R."/>
            <person name="Brown S.J."/>
        </authorList>
    </citation>
    <scope>GENOME REANNOTATION</scope>
    <source>
        <strain evidence="2 3">Georgia GA2</strain>
    </source>
</reference>
<gene>
    <name evidence="2" type="primary">AUGUSTUS-3.0.2_05727</name>
    <name evidence="2" type="ORF">TcasGA2_TC005727</name>
</gene>
<keyword evidence="1" id="KW-0732">Signal</keyword>
<dbReference type="HOGENOM" id="CLU_1604867_0_0_1"/>
<dbReference type="KEGG" id="tca:663706"/>
<feature type="signal peptide" evidence="1">
    <location>
        <begin position="1"/>
        <end position="19"/>
    </location>
</feature>
<accession>D6WWK8</accession>
<evidence type="ECO:0000313" key="3">
    <source>
        <dbReference type="Proteomes" id="UP000007266"/>
    </source>
</evidence>
<proteinExistence type="predicted"/>
<evidence type="ECO:0000313" key="2">
    <source>
        <dbReference type="EMBL" id="EFA08123.1"/>
    </source>
</evidence>
<sequence>MNTRALFLLSVVAFASVKAELKCYDCEPHQSGCLSPATANIKSTVCLSDAGEKNRIQKEINDINKLDISPRGNFEENAFECFSLYFEADDANESGVYRGCVEKTKTVISSCDYLTETLKNGNVSNCKTCAENECNVHDVGGGATGVTVSVALVVLNLVICLNVLHF</sequence>
<dbReference type="EMBL" id="KQ971361">
    <property type="protein sequence ID" value="EFA08123.1"/>
    <property type="molecule type" value="Genomic_DNA"/>
</dbReference>
<evidence type="ECO:0000256" key="1">
    <source>
        <dbReference type="SAM" id="SignalP"/>
    </source>
</evidence>
<dbReference type="AlphaFoldDB" id="D6WWK8"/>
<keyword evidence="3" id="KW-1185">Reference proteome</keyword>
<protein>
    <recommendedName>
        <fullName evidence="4">Protein sleepless</fullName>
    </recommendedName>
</protein>
<name>D6WWK8_TRICA</name>
<feature type="chain" id="PRO_5003090294" description="Protein sleepless" evidence="1">
    <location>
        <begin position="20"/>
        <end position="166"/>
    </location>
</feature>